<feature type="domain" description="Alginate lyase 2" evidence="2">
    <location>
        <begin position="39"/>
        <end position="213"/>
    </location>
</feature>
<feature type="signal peptide" evidence="1">
    <location>
        <begin position="1"/>
        <end position="25"/>
    </location>
</feature>
<dbReference type="InterPro" id="IPR014895">
    <property type="entry name" value="Alginate_lyase_2"/>
</dbReference>
<dbReference type="PANTHER" id="PTHR33681">
    <property type="entry name" value="BINDING PROTEIN, PUTATIVE, EXPRESSED-RELATED"/>
    <property type="match status" value="1"/>
</dbReference>
<name>A0A6P6ULE3_COFAR</name>
<keyword evidence="1" id="KW-0732">Signal</keyword>
<sequence>MNSSVKNVVCFVGFLVINSFLQSSADPTDGFTNVPLTEANFEIQRPYNVPLDERYSFENGIRKMWVYANDKPHSPNSETQPRTEVRIHGLDYTSGVWQFEGYGFVPNGTSGATVAQIHGAAHDSSTIILRIYNGDMRYYSGDVIATGMYDRWFKLNLIHDVEGGTVTVYIDDEQKFQTQDRGRSQFYFKCGVYAAPRDISYYMESRWRDIKIYKK</sequence>
<dbReference type="PANTHER" id="PTHR33681:SF11">
    <property type="entry name" value="ALGINATE LYASE"/>
    <property type="match status" value="1"/>
</dbReference>
<protein>
    <submittedName>
        <fullName evidence="4">Citrate-binding protein-like</fullName>
    </submittedName>
</protein>
<organism evidence="3 4">
    <name type="scientific">Coffea arabica</name>
    <name type="common">Arabian coffee</name>
    <dbReference type="NCBI Taxonomy" id="13443"/>
    <lineage>
        <taxon>Eukaryota</taxon>
        <taxon>Viridiplantae</taxon>
        <taxon>Streptophyta</taxon>
        <taxon>Embryophyta</taxon>
        <taxon>Tracheophyta</taxon>
        <taxon>Spermatophyta</taxon>
        <taxon>Magnoliopsida</taxon>
        <taxon>eudicotyledons</taxon>
        <taxon>Gunneridae</taxon>
        <taxon>Pentapetalae</taxon>
        <taxon>asterids</taxon>
        <taxon>lamiids</taxon>
        <taxon>Gentianales</taxon>
        <taxon>Rubiaceae</taxon>
        <taxon>Ixoroideae</taxon>
        <taxon>Gardenieae complex</taxon>
        <taxon>Bertiereae - Coffeeae clade</taxon>
        <taxon>Coffeeae</taxon>
        <taxon>Coffea</taxon>
    </lineage>
</organism>
<dbReference type="Pfam" id="PF08787">
    <property type="entry name" value="Alginate_lyase2"/>
    <property type="match status" value="1"/>
</dbReference>
<accession>A0A6P6ULE3</accession>
<evidence type="ECO:0000313" key="4">
    <source>
        <dbReference type="RefSeq" id="XP_027090547.1"/>
    </source>
</evidence>
<dbReference type="AlphaFoldDB" id="A0A6P6ULE3"/>
<dbReference type="GeneID" id="113711587"/>
<dbReference type="Proteomes" id="UP001652660">
    <property type="component" value="Chromosome 10e"/>
</dbReference>
<gene>
    <name evidence="4" type="primary">LOC113711587</name>
</gene>
<feature type="chain" id="PRO_5028011631" evidence="1">
    <location>
        <begin position="26"/>
        <end position="215"/>
    </location>
</feature>
<evidence type="ECO:0000259" key="2">
    <source>
        <dbReference type="Pfam" id="PF08787"/>
    </source>
</evidence>
<dbReference type="InterPro" id="IPR013320">
    <property type="entry name" value="ConA-like_dom_sf"/>
</dbReference>
<evidence type="ECO:0000256" key="1">
    <source>
        <dbReference type="SAM" id="SignalP"/>
    </source>
</evidence>
<reference evidence="3" key="1">
    <citation type="journal article" date="2025" name="Foods">
        <title>Unveiling the Microbial Signatures of Arabica Coffee Cherries: Insights into Ripeness Specific Diversity, Functional Traits, and Implications for Quality and Safety.</title>
        <authorList>
            <consortium name="RefSeq"/>
            <person name="Tenea G.N."/>
            <person name="Cifuentes V."/>
            <person name="Reyes P."/>
            <person name="Cevallos-Vallejos M."/>
        </authorList>
    </citation>
    <scope>NUCLEOTIDE SEQUENCE [LARGE SCALE GENOMIC DNA]</scope>
</reference>
<evidence type="ECO:0000313" key="3">
    <source>
        <dbReference type="Proteomes" id="UP001652660"/>
    </source>
</evidence>
<dbReference type="RefSeq" id="XP_027090547.1">
    <property type="nucleotide sequence ID" value="XM_027234746.2"/>
</dbReference>
<dbReference type="SUPFAM" id="SSF49899">
    <property type="entry name" value="Concanavalin A-like lectins/glucanases"/>
    <property type="match status" value="1"/>
</dbReference>
<dbReference type="Gene3D" id="2.60.120.200">
    <property type="match status" value="1"/>
</dbReference>
<reference evidence="4" key="2">
    <citation type="submission" date="2025-08" db="UniProtKB">
        <authorList>
            <consortium name="RefSeq"/>
        </authorList>
    </citation>
    <scope>IDENTIFICATION</scope>
    <source>
        <tissue evidence="4">Leaves</tissue>
    </source>
</reference>
<proteinExistence type="predicted"/>
<dbReference type="OrthoDB" id="4221926at2759"/>
<keyword evidence="3" id="KW-1185">Reference proteome</keyword>